<keyword evidence="2" id="KW-0378">Hydrolase</keyword>
<dbReference type="PATRIC" id="fig|1286171.3.peg.1479"/>
<dbReference type="OrthoDB" id="9802385at2"/>
<accession>W8TG64</accession>
<dbReference type="InterPro" id="IPR003607">
    <property type="entry name" value="HD/PDEase_dom"/>
</dbReference>
<evidence type="ECO:0000313" key="3">
    <source>
        <dbReference type="Proteomes" id="UP000019591"/>
    </source>
</evidence>
<dbReference type="RefSeq" id="WP_025435804.1">
    <property type="nucleotide sequence ID" value="NZ_CP007452.1"/>
</dbReference>
<organism evidence="2 3">
    <name type="scientific">Peptoclostridium acidaminophilum DSM 3953</name>
    <dbReference type="NCBI Taxonomy" id="1286171"/>
    <lineage>
        <taxon>Bacteria</taxon>
        <taxon>Bacillati</taxon>
        <taxon>Bacillota</taxon>
        <taxon>Clostridia</taxon>
        <taxon>Peptostreptococcales</taxon>
        <taxon>Peptoclostridiaceae</taxon>
        <taxon>Peptoclostridium</taxon>
    </lineage>
</organism>
<dbReference type="Pfam" id="PF13328">
    <property type="entry name" value="HD_4"/>
    <property type="match status" value="1"/>
</dbReference>
<dbReference type="PANTHER" id="PTHR46246:SF1">
    <property type="entry name" value="GUANOSINE-3',5'-BIS(DIPHOSPHATE) 3'-PYROPHOSPHOHYDROLASE MESH1"/>
    <property type="match status" value="1"/>
</dbReference>
<evidence type="ECO:0000313" key="2">
    <source>
        <dbReference type="EMBL" id="AHM56823.1"/>
    </source>
</evidence>
<dbReference type="STRING" id="1286171.EAL2_c15280"/>
<dbReference type="HOGENOM" id="CLU_084517_2_1_9"/>
<reference evidence="2 3" key="1">
    <citation type="journal article" date="2014" name="Genome Announc.">
        <title>Complete Genome Sequence of Amino Acid-Utilizing Eubacterium acidaminophilum al-2 (DSM 3953).</title>
        <authorList>
            <person name="Poehlein A."/>
            <person name="Andreesen J.R."/>
            <person name="Daniel R."/>
        </authorList>
    </citation>
    <scope>NUCLEOTIDE SEQUENCE [LARGE SCALE GENOMIC DNA]</scope>
    <source>
        <strain evidence="2 3">DSM 3953</strain>
    </source>
</reference>
<dbReference type="PANTHER" id="PTHR46246">
    <property type="entry name" value="GUANOSINE-3',5'-BIS(DIPHOSPHATE) 3'-PYROPHOSPHOHYDROLASE MESH1"/>
    <property type="match status" value="1"/>
</dbReference>
<dbReference type="InterPro" id="IPR052194">
    <property type="entry name" value="MESH1"/>
</dbReference>
<dbReference type="EMBL" id="CP007452">
    <property type="protein sequence ID" value="AHM56823.1"/>
    <property type="molecule type" value="Genomic_DNA"/>
</dbReference>
<dbReference type="SMART" id="SM00471">
    <property type="entry name" value="HDc"/>
    <property type="match status" value="1"/>
</dbReference>
<name>W8TG64_PEPAC</name>
<dbReference type="eggNOG" id="COG0317">
    <property type="taxonomic scope" value="Bacteria"/>
</dbReference>
<dbReference type="AlphaFoldDB" id="W8TG64"/>
<evidence type="ECO:0000259" key="1">
    <source>
        <dbReference type="SMART" id="SM00471"/>
    </source>
</evidence>
<protein>
    <submittedName>
        <fullName evidence="2">Metal dependent phosphohydrolase</fullName>
    </submittedName>
</protein>
<dbReference type="Gene3D" id="1.10.3210.10">
    <property type="entry name" value="Hypothetical protein af1432"/>
    <property type="match status" value="1"/>
</dbReference>
<sequence length="192" mass="21551">MSKGYEIVNNALEFASKAHSNQFRKGTNIPYIVHPVEVAMILQENGASSSVIAAGLLHDVLEDTDVSVSKLHDKFGAKICETVIGASEILEDRMSIPWETRKMHTINFLKTAHRDIQLVSCADKLSNSRSMLKNHVEKGMDFWSIFNADFESQAWYYRELVKSLQDLSGSKMYSEFVVTVDQLFGLSDGIAK</sequence>
<gene>
    <name evidence="2" type="ORF">EAL2_c15280</name>
</gene>
<proteinExistence type="predicted"/>
<dbReference type="KEGG" id="eac:EAL2_c15280"/>
<dbReference type="SUPFAM" id="SSF109604">
    <property type="entry name" value="HD-domain/PDEase-like"/>
    <property type="match status" value="1"/>
</dbReference>
<keyword evidence="3" id="KW-1185">Reference proteome</keyword>
<dbReference type="Proteomes" id="UP000019591">
    <property type="component" value="Chromosome"/>
</dbReference>
<dbReference type="CDD" id="cd00077">
    <property type="entry name" value="HDc"/>
    <property type="match status" value="1"/>
</dbReference>
<feature type="domain" description="HD/PDEase" evidence="1">
    <location>
        <begin position="27"/>
        <end position="137"/>
    </location>
</feature>
<dbReference type="GO" id="GO:0008893">
    <property type="term" value="F:guanosine-3',5'-bis(diphosphate) 3'-diphosphatase activity"/>
    <property type="evidence" value="ECO:0007669"/>
    <property type="project" value="TreeGrafter"/>
</dbReference>